<evidence type="ECO:0000256" key="4">
    <source>
        <dbReference type="ARBA" id="ARBA00023136"/>
    </source>
</evidence>
<dbReference type="PROSITE" id="PS50850">
    <property type="entry name" value="MFS"/>
    <property type="match status" value="1"/>
</dbReference>
<feature type="transmembrane region" description="Helical" evidence="5">
    <location>
        <begin position="489"/>
        <end position="509"/>
    </location>
</feature>
<accession>A0A1L9STA1</accession>
<feature type="transmembrane region" description="Helical" evidence="5">
    <location>
        <begin position="423"/>
        <end position="448"/>
    </location>
</feature>
<evidence type="ECO:0000259" key="6">
    <source>
        <dbReference type="PROSITE" id="PS50850"/>
    </source>
</evidence>
<dbReference type="InterPro" id="IPR036259">
    <property type="entry name" value="MFS_trans_sf"/>
</dbReference>
<evidence type="ECO:0000256" key="3">
    <source>
        <dbReference type="ARBA" id="ARBA00022989"/>
    </source>
</evidence>
<dbReference type="STRING" id="1073090.A0A1L9STA1"/>
<dbReference type="PANTHER" id="PTHR23502:SF50">
    <property type="entry name" value="TRANSPORTER, PUTATIVE (AFU_ORTHOLOGUE AFUA_5G00430)-RELATED"/>
    <property type="match status" value="1"/>
</dbReference>
<evidence type="ECO:0000256" key="2">
    <source>
        <dbReference type="ARBA" id="ARBA00022692"/>
    </source>
</evidence>
<evidence type="ECO:0000256" key="1">
    <source>
        <dbReference type="ARBA" id="ARBA00004141"/>
    </source>
</evidence>
<dbReference type="Proteomes" id="UP000184188">
    <property type="component" value="Unassembled WGS sequence"/>
</dbReference>
<gene>
    <name evidence="7" type="ORF">ASPZODRAFT_23017</name>
</gene>
<sequence>MTTDTADTAVDWPPGTVRLEDMRPQADGQVLLQPRPTEDPNDPLNWSGGRKYLNFGLVCLYVVMVNEFINASTPTWGPMQTQLGYSNEQLNDSYAIGCAALATGSIILIPFALKFGRRPIVLVSTVAQFALSIWSAKMQTVADLLLINFLQCFLGSLTEVLVQMTVADLFFVHQRGRLNGLYIWVWWVAGALGPLIAGYITLGQGWRWVWWWNAIFFGACVVIIGFAYEESKFDASVITALPEPETIVEAGKSDKAKADCIREPQAGGPPDPCGSIPIKTYWQRMALTTSSPALDTKTFLRHMYQPFILLATIPGIAWVALVYGILVALGDVMSTTLSTFMKQPPYNFDSHQIGLMSLPQIIGITLGSLIGGPLSDWVVLFISRRNKGIYEPEARLWCMLPFLVFIPLGALLFGLGLNNGLSWPVIAVGFALYNIGVAPINAITITYLTDSYKDVIGDALVGVTVIRNSFSTAFIFALTPWISAIGIKYVFVTILLIACAILAFSAVFIKWGKQFRSMSADRYRRYALWQYQGRM</sequence>
<proteinExistence type="predicted"/>
<dbReference type="InterPro" id="IPR011701">
    <property type="entry name" value="MFS"/>
</dbReference>
<feature type="transmembrane region" description="Helical" evidence="5">
    <location>
        <begin position="394"/>
        <end position="417"/>
    </location>
</feature>
<evidence type="ECO:0000313" key="7">
    <source>
        <dbReference type="EMBL" id="OJJ50366.1"/>
    </source>
</evidence>
<dbReference type="EMBL" id="KV878337">
    <property type="protein sequence ID" value="OJJ50366.1"/>
    <property type="molecule type" value="Genomic_DNA"/>
</dbReference>
<name>A0A1L9STA1_9EURO</name>
<reference evidence="8" key="1">
    <citation type="journal article" date="2017" name="Genome Biol.">
        <title>Comparative genomics reveals high biological diversity and specific adaptations in the industrially and medically important fungal genus Aspergillus.</title>
        <authorList>
            <person name="de Vries R.P."/>
            <person name="Riley R."/>
            <person name="Wiebenga A."/>
            <person name="Aguilar-Osorio G."/>
            <person name="Amillis S."/>
            <person name="Uchima C.A."/>
            <person name="Anderluh G."/>
            <person name="Asadollahi M."/>
            <person name="Askin M."/>
            <person name="Barry K."/>
            <person name="Battaglia E."/>
            <person name="Bayram O."/>
            <person name="Benocci T."/>
            <person name="Braus-Stromeyer S.A."/>
            <person name="Caldana C."/>
            <person name="Canovas D."/>
            <person name="Cerqueira G.C."/>
            <person name="Chen F."/>
            <person name="Chen W."/>
            <person name="Choi C."/>
            <person name="Clum A."/>
            <person name="Dos Santos R.A."/>
            <person name="Damasio A.R."/>
            <person name="Diallinas G."/>
            <person name="Emri T."/>
            <person name="Fekete E."/>
            <person name="Flipphi M."/>
            <person name="Freyberg S."/>
            <person name="Gallo A."/>
            <person name="Gournas C."/>
            <person name="Habgood R."/>
            <person name="Hainaut M."/>
            <person name="Harispe M.L."/>
            <person name="Henrissat B."/>
            <person name="Hilden K.S."/>
            <person name="Hope R."/>
            <person name="Hossain A."/>
            <person name="Karabika E."/>
            <person name="Karaffa L."/>
            <person name="Karanyi Z."/>
            <person name="Krasevec N."/>
            <person name="Kuo A."/>
            <person name="Kusch H."/>
            <person name="LaButti K."/>
            <person name="Lagendijk E.L."/>
            <person name="Lapidus A."/>
            <person name="Levasseur A."/>
            <person name="Lindquist E."/>
            <person name="Lipzen A."/>
            <person name="Logrieco A.F."/>
            <person name="MacCabe A."/>
            <person name="Maekelae M.R."/>
            <person name="Malavazi I."/>
            <person name="Melin P."/>
            <person name="Meyer V."/>
            <person name="Mielnichuk N."/>
            <person name="Miskei M."/>
            <person name="Molnar A.P."/>
            <person name="Mule G."/>
            <person name="Ngan C.Y."/>
            <person name="Orejas M."/>
            <person name="Orosz E."/>
            <person name="Ouedraogo J.P."/>
            <person name="Overkamp K.M."/>
            <person name="Park H.-S."/>
            <person name="Perrone G."/>
            <person name="Piumi F."/>
            <person name="Punt P.J."/>
            <person name="Ram A.F."/>
            <person name="Ramon A."/>
            <person name="Rauscher S."/>
            <person name="Record E."/>
            <person name="Riano-Pachon D.M."/>
            <person name="Robert V."/>
            <person name="Roehrig J."/>
            <person name="Ruller R."/>
            <person name="Salamov A."/>
            <person name="Salih N.S."/>
            <person name="Samson R.A."/>
            <person name="Sandor E."/>
            <person name="Sanguinetti M."/>
            <person name="Schuetze T."/>
            <person name="Sepcic K."/>
            <person name="Shelest E."/>
            <person name="Sherlock G."/>
            <person name="Sophianopoulou V."/>
            <person name="Squina F.M."/>
            <person name="Sun H."/>
            <person name="Susca A."/>
            <person name="Todd R.B."/>
            <person name="Tsang A."/>
            <person name="Unkles S.E."/>
            <person name="van de Wiele N."/>
            <person name="van Rossen-Uffink D."/>
            <person name="Oliveira J.V."/>
            <person name="Vesth T.C."/>
            <person name="Visser J."/>
            <person name="Yu J.-H."/>
            <person name="Zhou M."/>
            <person name="Andersen M.R."/>
            <person name="Archer D.B."/>
            <person name="Baker S.E."/>
            <person name="Benoit I."/>
            <person name="Brakhage A.A."/>
            <person name="Braus G.H."/>
            <person name="Fischer R."/>
            <person name="Frisvad J.C."/>
            <person name="Goldman G.H."/>
            <person name="Houbraken J."/>
            <person name="Oakley B."/>
            <person name="Pocsi I."/>
            <person name="Scazzocchio C."/>
            <person name="Seiboth B."/>
            <person name="vanKuyk P.A."/>
            <person name="Wortman J."/>
            <person name="Dyer P.S."/>
            <person name="Grigoriev I.V."/>
        </authorList>
    </citation>
    <scope>NUCLEOTIDE SEQUENCE [LARGE SCALE GENOMIC DNA]</scope>
    <source>
        <strain evidence="8">CBS 506.65</strain>
    </source>
</reference>
<dbReference type="VEuPathDB" id="FungiDB:ASPZODRAFT_23017"/>
<dbReference type="Pfam" id="PF07690">
    <property type="entry name" value="MFS_1"/>
    <property type="match status" value="1"/>
</dbReference>
<dbReference type="AlphaFoldDB" id="A0A1L9STA1"/>
<keyword evidence="2 5" id="KW-0812">Transmembrane</keyword>
<feature type="transmembrane region" description="Helical" evidence="5">
    <location>
        <begin position="93"/>
        <end position="113"/>
    </location>
</feature>
<keyword evidence="8" id="KW-1185">Reference proteome</keyword>
<dbReference type="Gene3D" id="1.20.1250.20">
    <property type="entry name" value="MFS general substrate transporter like domains"/>
    <property type="match status" value="1"/>
</dbReference>
<keyword evidence="3 5" id="KW-1133">Transmembrane helix</keyword>
<dbReference type="InterPro" id="IPR020846">
    <property type="entry name" value="MFS_dom"/>
</dbReference>
<dbReference type="GeneID" id="34614380"/>
<feature type="transmembrane region" description="Helical" evidence="5">
    <location>
        <begin position="361"/>
        <end position="382"/>
    </location>
</feature>
<feature type="transmembrane region" description="Helical" evidence="5">
    <location>
        <begin position="183"/>
        <end position="202"/>
    </location>
</feature>
<comment type="subcellular location">
    <subcellularLocation>
        <location evidence="1">Membrane</location>
        <topology evidence="1">Multi-pass membrane protein</topology>
    </subcellularLocation>
</comment>
<evidence type="ECO:0000313" key="8">
    <source>
        <dbReference type="Proteomes" id="UP000184188"/>
    </source>
</evidence>
<evidence type="ECO:0000256" key="5">
    <source>
        <dbReference type="SAM" id="Phobius"/>
    </source>
</evidence>
<dbReference type="OrthoDB" id="5215911at2759"/>
<feature type="transmembrane region" description="Helical" evidence="5">
    <location>
        <begin position="52"/>
        <end position="73"/>
    </location>
</feature>
<feature type="transmembrane region" description="Helical" evidence="5">
    <location>
        <begin position="460"/>
        <end position="483"/>
    </location>
</feature>
<organism evidence="7 8">
    <name type="scientific">Penicilliopsis zonata CBS 506.65</name>
    <dbReference type="NCBI Taxonomy" id="1073090"/>
    <lineage>
        <taxon>Eukaryota</taxon>
        <taxon>Fungi</taxon>
        <taxon>Dikarya</taxon>
        <taxon>Ascomycota</taxon>
        <taxon>Pezizomycotina</taxon>
        <taxon>Eurotiomycetes</taxon>
        <taxon>Eurotiomycetidae</taxon>
        <taxon>Eurotiales</taxon>
        <taxon>Aspergillaceae</taxon>
        <taxon>Penicilliopsis</taxon>
    </lineage>
</organism>
<protein>
    <recommendedName>
        <fullName evidence="6">Major facilitator superfamily (MFS) profile domain-containing protein</fullName>
    </recommendedName>
</protein>
<dbReference type="GO" id="GO:0005886">
    <property type="term" value="C:plasma membrane"/>
    <property type="evidence" value="ECO:0007669"/>
    <property type="project" value="TreeGrafter"/>
</dbReference>
<dbReference type="GO" id="GO:0022857">
    <property type="term" value="F:transmembrane transporter activity"/>
    <property type="evidence" value="ECO:0007669"/>
    <property type="project" value="InterPro"/>
</dbReference>
<feature type="transmembrane region" description="Helical" evidence="5">
    <location>
        <begin position="208"/>
        <end position="228"/>
    </location>
</feature>
<feature type="transmembrane region" description="Helical" evidence="5">
    <location>
        <begin position="307"/>
        <end position="329"/>
    </location>
</feature>
<feature type="domain" description="Major facilitator superfamily (MFS) profile" evidence="6">
    <location>
        <begin position="52"/>
        <end position="513"/>
    </location>
</feature>
<dbReference type="PANTHER" id="PTHR23502">
    <property type="entry name" value="MAJOR FACILITATOR SUPERFAMILY"/>
    <property type="match status" value="1"/>
</dbReference>
<keyword evidence="4 5" id="KW-0472">Membrane</keyword>
<dbReference type="RefSeq" id="XP_022584876.1">
    <property type="nucleotide sequence ID" value="XM_022727916.1"/>
</dbReference>
<dbReference type="SUPFAM" id="SSF103473">
    <property type="entry name" value="MFS general substrate transporter"/>
    <property type="match status" value="1"/>
</dbReference>